<dbReference type="GO" id="GO:0009055">
    <property type="term" value="F:electron transfer activity"/>
    <property type="evidence" value="ECO:0007669"/>
    <property type="project" value="InterPro"/>
</dbReference>
<dbReference type="Pfam" id="PF01012">
    <property type="entry name" value="ETF"/>
    <property type="match status" value="1"/>
</dbReference>
<dbReference type="OrthoDB" id="8558856at2"/>
<accession>A0A3L7DVB9</accession>
<feature type="domain" description="Electron transfer flavoprotein alpha/beta-subunit N-terminal" evidence="2">
    <location>
        <begin position="31"/>
        <end position="220"/>
    </location>
</feature>
<comment type="caution">
    <text evidence="3">The sequence shown here is derived from an EMBL/GenBank/DDBJ whole genome shotgun (WGS) entry which is preliminary data.</text>
</comment>
<proteinExistence type="predicted"/>
<dbReference type="PANTHER" id="PTHR21294">
    <property type="entry name" value="ELECTRON TRANSFER FLAVOPROTEIN BETA-SUBUNIT"/>
    <property type="match status" value="1"/>
</dbReference>
<dbReference type="InterPro" id="IPR014729">
    <property type="entry name" value="Rossmann-like_a/b/a_fold"/>
</dbReference>
<dbReference type="SUPFAM" id="SSF52402">
    <property type="entry name" value="Adenine nucleotide alpha hydrolases-like"/>
    <property type="match status" value="1"/>
</dbReference>
<keyword evidence="1" id="KW-0249">Electron transport</keyword>
<organism evidence="3 4">
    <name type="scientific">Seongchinamella sediminis</name>
    <dbReference type="NCBI Taxonomy" id="2283635"/>
    <lineage>
        <taxon>Bacteria</taxon>
        <taxon>Pseudomonadati</taxon>
        <taxon>Pseudomonadota</taxon>
        <taxon>Gammaproteobacteria</taxon>
        <taxon>Cellvibrionales</taxon>
        <taxon>Halieaceae</taxon>
        <taxon>Seongchinamella</taxon>
    </lineage>
</organism>
<dbReference type="InterPro" id="IPR012255">
    <property type="entry name" value="ETF_b"/>
</dbReference>
<gene>
    <name evidence="3" type="ORF">DWB85_14305</name>
</gene>
<dbReference type="RefSeq" id="WP_117955966.1">
    <property type="nucleotide sequence ID" value="NZ_QRAN01000016.1"/>
</dbReference>
<evidence type="ECO:0000256" key="1">
    <source>
        <dbReference type="ARBA" id="ARBA00022982"/>
    </source>
</evidence>
<dbReference type="EMBL" id="QRAN01000016">
    <property type="protein sequence ID" value="RLQ21066.1"/>
    <property type="molecule type" value="Genomic_DNA"/>
</dbReference>
<evidence type="ECO:0000259" key="2">
    <source>
        <dbReference type="SMART" id="SM00893"/>
    </source>
</evidence>
<evidence type="ECO:0000313" key="3">
    <source>
        <dbReference type="EMBL" id="RLQ21066.1"/>
    </source>
</evidence>
<keyword evidence="4" id="KW-1185">Reference proteome</keyword>
<dbReference type="Gene3D" id="3.40.50.620">
    <property type="entry name" value="HUPs"/>
    <property type="match status" value="1"/>
</dbReference>
<evidence type="ECO:0000313" key="4">
    <source>
        <dbReference type="Proteomes" id="UP000265509"/>
    </source>
</evidence>
<dbReference type="PIRSF" id="PIRSF000090">
    <property type="entry name" value="Beta-ETF"/>
    <property type="match status" value="1"/>
</dbReference>
<dbReference type="InterPro" id="IPR014730">
    <property type="entry name" value="ETF_a/b_N"/>
</dbReference>
<dbReference type="SMART" id="SM00893">
    <property type="entry name" value="ETF"/>
    <property type="match status" value="1"/>
</dbReference>
<reference evidence="3 4" key="1">
    <citation type="submission" date="2018-07" db="EMBL/GenBank/DDBJ databases">
        <title>Halioglobus sp. genome submission.</title>
        <authorList>
            <person name="Ye M.-Q."/>
            <person name="Du Z.-J."/>
        </authorList>
    </citation>
    <scope>NUCLEOTIDE SEQUENCE [LARGE SCALE GENOMIC DNA]</scope>
    <source>
        <strain evidence="3 4">U0301</strain>
    </source>
</reference>
<sequence length="265" mass="27588">MRIVVCVKEVLDPDAVNNYALAGNLTMGADGKTPQVSAIPTLINGYDEQAIEAALRLRDAGVDCTITAVSIGQDLKALLKQCAALGADEIVGIDADLAALDSQVTANILAAYIQSSGGADLVLCGRQASDDDQGVVPALIGEYLSMPVVPLARAVEASGSTLTVTRATPDGDEVVQGQLPAVVTVSNELGDPRFPTAKAKMAARKKKPTSIAVADLGLSPEQLAPRVILEKQYVPQVQGNCEFLEGSPAEIARTLVEKLRADSLI</sequence>
<dbReference type="Proteomes" id="UP000265509">
    <property type="component" value="Unassembled WGS sequence"/>
</dbReference>
<protein>
    <submittedName>
        <fullName evidence="3">Electron transfer flavoprotein subunit beta/FixA family protein</fullName>
    </submittedName>
</protein>
<keyword evidence="1" id="KW-0813">Transport</keyword>
<name>A0A3L7DVB9_9GAMM</name>
<dbReference type="AlphaFoldDB" id="A0A3L7DVB9"/>